<comment type="caution">
    <text evidence="8">The sequence shown here is derived from an EMBL/GenBank/DDBJ whole genome shotgun (WGS) entry which is preliminary data.</text>
</comment>
<dbReference type="Proteomes" id="UP001344906">
    <property type="component" value="Unassembled WGS sequence"/>
</dbReference>
<name>A0ABQ6G341_9CHLR</name>
<evidence type="ECO:0000256" key="4">
    <source>
        <dbReference type="ARBA" id="ARBA00022989"/>
    </source>
</evidence>
<feature type="domain" description="Major facilitator superfamily (MFS) profile" evidence="7">
    <location>
        <begin position="24"/>
        <end position="417"/>
    </location>
</feature>
<feature type="transmembrane region" description="Helical" evidence="6">
    <location>
        <begin position="331"/>
        <end position="351"/>
    </location>
</feature>
<feature type="transmembrane region" description="Helical" evidence="6">
    <location>
        <begin position="363"/>
        <end position="386"/>
    </location>
</feature>
<evidence type="ECO:0000313" key="9">
    <source>
        <dbReference type="Proteomes" id="UP001344906"/>
    </source>
</evidence>
<dbReference type="PANTHER" id="PTHR23513:SF6">
    <property type="entry name" value="MAJOR FACILITATOR SUPERFAMILY ASSOCIATED DOMAIN-CONTAINING PROTEIN"/>
    <property type="match status" value="1"/>
</dbReference>
<evidence type="ECO:0000256" key="3">
    <source>
        <dbReference type="ARBA" id="ARBA00022692"/>
    </source>
</evidence>
<evidence type="ECO:0000313" key="8">
    <source>
        <dbReference type="EMBL" id="GLV60517.1"/>
    </source>
</evidence>
<evidence type="ECO:0000256" key="1">
    <source>
        <dbReference type="ARBA" id="ARBA00004651"/>
    </source>
</evidence>
<organism evidence="8 9">
    <name type="scientific">Dictyobacter halimunensis</name>
    <dbReference type="NCBI Taxonomy" id="3026934"/>
    <lineage>
        <taxon>Bacteria</taxon>
        <taxon>Bacillati</taxon>
        <taxon>Chloroflexota</taxon>
        <taxon>Ktedonobacteria</taxon>
        <taxon>Ktedonobacterales</taxon>
        <taxon>Dictyobacteraceae</taxon>
        <taxon>Dictyobacter</taxon>
    </lineage>
</organism>
<feature type="transmembrane region" description="Helical" evidence="6">
    <location>
        <begin position="94"/>
        <end position="117"/>
    </location>
</feature>
<protein>
    <submittedName>
        <fullName evidence="8">Drug antiporter protein</fullName>
    </submittedName>
</protein>
<dbReference type="RefSeq" id="WP_338257610.1">
    <property type="nucleotide sequence ID" value="NZ_BSRI01000002.1"/>
</dbReference>
<dbReference type="PANTHER" id="PTHR23513">
    <property type="entry name" value="INTEGRAL MEMBRANE EFFLUX PROTEIN-RELATED"/>
    <property type="match status" value="1"/>
</dbReference>
<feature type="transmembrane region" description="Helical" evidence="6">
    <location>
        <begin position="306"/>
        <end position="325"/>
    </location>
</feature>
<dbReference type="SUPFAM" id="SSF103473">
    <property type="entry name" value="MFS general substrate transporter"/>
    <property type="match status" value="1"/>
</dbReference>
<dbReference type="InterPro" id="IPR036259">
    <property type="entry name" value="MFS_trans_sf"/>
</dbReference>
<keyword evidence="9" id="KW-1185">Reference proteome</keyword>
<evidence type="ECO:0000256" key="5">
    <source>
        <dbReference type="ARBA" id="ARBA00023136"/>
    </source>
</evidence>
<dbReference type="InterPro" id="IPR011701">
    <property type="entry name" value="MFS"/>
</dbReference>
<dbReference type="Pfam" id="PF07690">
    <property type="entry name" value="MFS_1"/>
    <property type="match status" value="1"/>
</dbReference>
<proteinExistence type="predicted"/>
<evidence type="ECO:0000259" key="7">
    <source>
        <dbReference type="PROSITE" id="PS50850"/>
    </source>
</evidence>
<comment type="subcellular location">
    <subcellularLocation>
        <location evidence="1">Cell membrane</location>
        <topology evidence="1">Multi-pass membrane protein</topology>
    </subcellularLocation>
</comment>
<gene>
    <name evidence="8" type="ORF">KDH_73360</name>
</gene>
<feature type="transmembrane region" description="Helical" evidence="6">
    <location>
        <begin position="165"/>
        <end position="188"/>
    </location>
</feature>
<feature type="transmembrane region" description="Helical" evidence="6">
    <location>
        <begin position="62"/>
        <end position="82"/>
    </location>
</feature>
<feature type="transmembrane region" description="Helical" evidence="6">
    <location>
        <begin position="272"/>
        <end position="294"/>
    </location>
</feature>
<dbReference type="InterPro" id="IPR020846">
    <property type="entry name" value="MFS_dom"/>
</dbReference>
<feature type="transmembrane region" description="Helical" evidence="6">
    <location>
        <begin position="25"/>
        <end position="50"/>
    </location>
</feature>
<dbReference type="PROSITE" id="PS50850">
    <property type="entry name" value="MFS"/>
    <property type="match status" value="1"/>
</dbReference>
<dbReference type="EMBL" id="BSRI01000002">
    <property type="protein sequence ID" value="GLV60517.1"/>
    <property type="molecule type" value="Genomic_DNA"/>
</dbReference>
<dbReference type="Gene3D" id="1.20.1250.20">
    <property type="entry name" value="MFS general substrate transporter like domains"/>
    <property type="match status" value="1"/>
</dbReference>
<sequence>MNSSQQTPELLQTPTPVIEKRQLPIVALFIANVCSFVGDVLMNLSIPWLVLQTTGSAAQAGITAFSATLAIVISSFFGSLLMDRLGYKRTSVGADIASGIAVVLIPLCYMTIGLSFWELQVLVFLAGLLQTPGTEARYAMLPDLIKLSQMPSERANSLYDGVRRVAGFFGAPLAGVLIIAIGTANLLWVDGATFFFSAILLAWAVPHTPPVRKAGEKKEGSYIGELKEGLVFVRRSPVMLSIVIVVMITNLLDQGLAGVIQPVYVRQIFGNPLALGELVAAFGGAAFVSTMLFAWIGHRLPRSRTLGLCFTLSTILRFLPLALALPLPILITAYIAAGLLIGPINPILSGAEQELVPVEMRARVFGALAAGVTCGMPLGGLVAGFFVQWSGVIPAIIAFGITYLACTISLLVNPALKAIDKQPETPPQREPPLEKGTQS</sequence>
<reference evidence="8 9" key="1">
    <citation type="submission" date="2023-02" db="EMBL/GenBank/DDBJ databases">
        <title>Dictyobacter halimunensis sp. nov., a new member of the class Ktedonobacteria from forest soil in a geothermal area.</title>
        <authorList>
            <person name="Rachmania M.K."/>
            <person name="Ningsih F."/>
            <person name="Sakai Y."/>
            <person name="Yabe S."/>
            <person name="Yokota A."/>
            <person name="Sjamsuridzal W."/>
        </authorList>
    </citation>
    <scope>NUCLEOTIDE SEQUENCE [LARGE SCALE GENOMIC DNA]</scope>
    <source>
        <strain evidence="8 9">S3.2.2.5</strain>
    </source>
</reference>
<keyword evidence="4 6" id="KW-1133">Transmembrane helix</keyword>
<keyword evidence="3 6" id="KW-0812">Transmembrane</keyword>
<evidence type="ECO:0000256" key="2">
    <source>
        <dbReference type="ARBA" id="ARBA00022475"/>
    </source>
</evidence>
<dbReference type="CDD" id="cd06173">
    <property type="entry name" value="MFS_MefA_like"/>
    <property type="match status" value="1"/>
</dbReference>
<keyword evidence="5 6" id="KW-0472">Membrane</keyword>
<accession>A0ABQ6G341</accession>
<feature type="transmembrane region" description="Helical" evidence="6">
    <location>
        <begin position="232"/>
        <end position="252"/>
    </location>
</feature>
<keyword evidence="2" id="KW-1003">Cell membrane</keyword>
<feature type="transmembrane region" description="Helical" evidence="6">
    <location>
        <begin position="392"/>
        <end position="412"/>
    </location>
</feature>
<evidence type="ECO:0000256" key="6">
    <source>
        <dbReference type="SAM" id="Phobius"/>
    </source>
</evidence>